<accession>A0A8J5NIN5</accession>
<name>A0A8J5NIN5_FUSOX</name>
<dbReference type="AlphaFoldDB" id="A0A8J5NIN5"/>
<reference evidence="1" key="1">
    <citation type="submission" date="2021-04" db="EMBL/GenBank/DDBJ databases">
        <title>First draft genome resource for Brassicaceae pathogens Fusarium oxysporum f. sp. raphani and Fusarium oxysporum f. sp. rapae.</title>
        <authorList>
            <person name="Asai S."/>
        </authorList>
    </citation>
    <scope>NUCLEOTIDE SEQUENCE</scope>
    <source>
        <strain evidence="1">Tf1262</strain>
    </source>
</reference>
<evidence type="ECO:0000313" key="1">
    <source>
        <dbReference type="EMBL" id="KAG7403067.1"/>
    </source>
</evidence>
<sequence length="158" mass="17538">MTGPTTYTNAIVTLRPSQLQKLESLGLYYNSPEPAIICIECGFAINPTRAPRHPGDKHHIPKAARRGLKHLIYSLNLPNPETLPLRSDGSPPHPYLTIQKGSACKYCDLRSVSEKRLLAHSKTNHFVAGLCYVDGKASPFFDLIEEEPLDVLGPTHQR</sequence>
<proteinExistence type="predicted"/>
<dbReference type="InterPro" id="IPR022698">
    <property type="entry name" value="OrsD"/>
</dbReference>
<evidence type="ECO:0008006" key="3">
    <source>
        <dbReference type="Google" id="ProtNLM"/>
    </source>
</evidence>
<dbReference type="EMBL" id="JAELUR010000040">
    <property type="protein sequence ID" value="KAG7403067.1"/>
    <property type="molecule type" value="Genomic_DNA"/>
</dbReference>
<organism evidence="1 2">
    <name type="scientific">Fusarium oxysporum f. sp. raphani</name>
    <dbReference type="NCBI Taxonomy" id="96318"/>
    <lineage>
        <taxon>Eukaryota</taxon>
        <taxon>Fungi</taxon>
        <taxon>Dikarya</taxon>
        <taxon>Ascomycota</taxon>
        <taxon>Pezizomycotina</taxon>
        <taxon>Sordariomycetes</taxon>
        <taxon>Hypocreomycetidae</taxon>
        <taxon>Hypocreales</taxon>
        <taxon>Nectriaceae</taxon>
        <taxon>Fusarium</taxon>
        <taxon>Fusarium oxysporum species complex</taxon>
    </lineage>
</organism>
<gene>
    <name evidence="1" type="ORF">Forpi1262_v018852</name>
</gene>
<dbReference type="Pfam" id="PF12013">
    <property type="entry name" value="OrsD"/>
    <property type="match status" value="1"/>
</dbReference>
<evidence type="ECO:0000313" key="2">
    <source>
        <dbReference type="Proteomes" id="UP000693942"/>
    </source>
</evidence>
<comment type="caution">
    <text evidence="1">The sequence shown here is derived from an EMBL/GenBank/DDBJ whole genome shotgun (WGS) entry which is preliminary data.</text>
</comment>
<protein>
    <recommendedName>
        <fullName evidence="3">C2H2-type domain-containing protein</fullName>
    </recommendedName>
</protein>
<dbReference type="Proteomes" id="UP000693942">
    <property type="component" value="Unassembled WGS sequence"/>
</dbReference>